<dbReference type="GO" id="GO:0005737">
    <property type="term" value="C:cytoplasm"/>
    <property type="evidence" value="ECO:0007669"/>
    <property type="project" value="TreeGrafter"/>
</dbReference>
<gene>
    <name evidence="3" type="ORF">ETSY1_01085</name>
</gene>
<sequence length="328" mass="36434">MRIDVHSHLVFLDYLVYLTGRNSLPQGVLEGGTYFVSCAGGYRHASPLGHADAEAKLRSMEELGIGLSVLSHGMPGPELLGGDEADSWASRINDHLASVVAQYPGKFSAWATLGWGSAERTIAEIDRCVNELGFPGVYLFSNINQQTLDHPAFRPVFKHVAKLGVPMNMHPTAPLNMNGIDQRPLVPGMSFMFDTSLATVRLVMSGLFEEEPDLKLIVPHTGGFVPYIRGRVERMIDAWTPPADWQPLSQSAHDYFDKIYVDTVAHSPEALAYCYQRYGPEKLLYGTDHPFAHFSEYNIMVDNLDCTEAERDLINRGNAERLLGIRAQ</sequence>
<protein>
    <recommendedName>
        <fullName evidence="2">Amidohydrolase-related domain-containing protein</fullName>
    </recommendedName>
</protein>
<keyword evidence="1" id="KW-0456">Lyase</keyword>
<dbReference type="HOGENOM" id="CLU_039329_1_1_7"/>
<dbReference type="InterPro" id="IPR032466">
    <property type="entry name" value="Metal_Hydrolase"/>
</dbReference>
<feature type="domain" description="Amidohydrolase-related" evidence="2">
    <location>
        <begin position="4"/>
        <end position="325"/>
    </location>
</feature>
<proteinExistence type="predicted"/>
<dbReference type="InterPro" id="IPR006680">
    <property type="entry name" value="Amidohydro-rel"/>
</dbReference>
<dbReference type="PANTHER" id="PTHR21240:SF28">
    <property type="entry name" value="ISO-OROTATE DECARBOXYLASE (EUROFUNG)"/>
    <property type="match status" value="1"/>
</dbReference>
<keyword evidence="4" id="KW-1185">Reference proteome</keyword>
<comment type="caution">
    <text evidence="3">The sequence shown here is derived from an EMBL/GenBank/DDBJ whole genome shotgun (WGS) entry which is preliminary data.</text>
</comment>
<dbReference type="GO" id="GO:0016787">
    <property type="term" value="F:hydrolase activity"/>
    <property type="evidence" value="ECO:0007669"/>
    <property type="project" value="InterPro"/>
</dbReference>
<reference evidence="3 4" key="1">
    <citation type="journal article" date="2014" name="Nature">
        <title>An environmental bacterial taxon with a large and distinct metabolic repertoire.</title>
        <authorList>
            <person name="Wilson M.C."/>
            <person name="Mori T."/>
            <person name="Ruckert C."/>
            <person name="Uria A.R."/>
            <person name="Helf M.J."/>
            <person name="Takada K."/>
            <person name="Gernert C."/>
            <person name="Steffens U.A."/>
            <person name="Heycke N."/>
            <person name="Schmitt S."/>
            <person name="Rinke C."/>
            <person name="Helfrich E.J."/>
            <person name="Brachmann A.O."/>
            <person name="Gurgui C."/>
            <person name="Wakimoto T."/>
            <person name="Kracht M."/>
            <person name="Crusemann M."/>
            <person name="Hentschel U."/>
            <person name="Abe I."/>
            <person name="Matsunaga S."/>
            <person name="Kalinowski J."/>
            <person name="Takeyama H."/>
            <person name="Piel J."/>
        </authorList>
    </citation>
    <scope>NUCLEOTIDE SEQUENCE [LARGE SCALE GENOMIC DNA]</scope>
    <source>
        <strain evidence="4">TSY1</strain>
    </source>
</reference>
<evidence type="ECO:0000313" key="4">
    <source>
        <dbReference type="Proteomes" id="UP000019141"/>
    </source>
</evidence>
<dbReference type="EMBL" id="AZHW01000074">
    <property type="protein sequence ID" value="ETX03140.1"/>
    <property type="molecule type" value="Genomic_DNA"/>
</dbReference>
<accession>W4LYX4</accession>
<dbReference type="Pfam" id="PF04909">
    <property type="entry name" value="Amidohydro_2"/>
    <property type="match status" value="1"/>
</dbReference>
<dbReference type="PANTHER" id="PTHR21240">
    <property type="entry name" value="2-AMINO-3-CARBOXYLMUCONATE-6-SEMIALDEHYDE DECARBOXYLASE"/>
    <property type="match status" value="1"/>
</dbReference>
<dbReference type="Gene3D" id="3.20.20.140">
    <property type="entry name" value="Metal-dependent hydrolases"/>
    <property type="match status" value="1"/>
</dbReference>
<organism evidence="3 4">
    <name type="scientific">Entotheonella factor</name>
    <dbReference type="NCBI Taxonomy" id="1429438"/>
    <lineage>
        <taxon>Bacteria</taxon>
        <taxon>Pseudomonadati</taxon>
        <taxon>Nitrospinota/Tectimicrobiota group</taxon>
        <taxon>Candidatus Tectimicrobiota</taxon>
        <taxon>Candidatus Entotheonellia</taxon>
        <taxon>Candidatus Entotheonellales</taxon>
        <taxon>Candidatus Entotheonellaceae</taxon>
        <taxon>Candidatus Entotheonella</taxon>
    </lineage>
</organism>
<dbReference type="InterPro" id="IPR032465">
    <property type="entry name" value="ACMSD"/>
</dbReference>
<dbReference type="GO" id="GO:0019748">
    <property type="term" value="P:secondary metabolic process"/>
    <property type="evidence" value="ECO:0007669"/>
    <property type="project" value="TreeGrafter"/>
</dbReference>
<name>W4LYX4_ENTF1</name>
<dbReference type="GO" id="GO:0016831">
    <property type="term" value="F:carboxy-lyase activity"/>
    <property type="evidence" value="ECO:0007669"/>
    <property type="project" value="InterPro"/>
</dbReference>
<evidence type="ECO:0000256" key="1">
    <source>
        <dbReference type="ARBA" id="ARBA00023239"/>
    </source>
</evidence>
<dbReference type="AlphaFoldDB" id="W4LYX4"/>
<dbReference type="SUPFAM" id="SSF51556">
    <property type="entry name" value="Metallo-dependent hydrolases"/>
    <property type="match status" value="1"/>
</dbReference>
<evidence type="ECO:0000313" key="3">
    <source>
        <dbReference type="EMBL" id="ETX03140.1"/>
    </source>
</evidence>
<dbReference type="Proteomes" id="UP000019141">
    <property type="component" value="Unassembled WGS sequence"/>
</dbReference>
<evidence type="ECO:0000259" key="2">
    <source>
        <dbReference type="Pfam" id="PF04909"/>
    </source>
</evidence>